<dbReference type="GO" id="GO:0006430">
    <property type="term" value="P:lysyl-tRNA aminoacylation"/>
    <property type="evidence" value="ECO:0007669"/>
    <property type="project" value="UniProtKB-UniRule"/>
</dbReference>
<dbReference type="GO" id="GO:0000049">
    <property type="term" value="F:tRNA binding"/>
    <property type="evidence" value="ECO:0007669"/>
    <property type="project" value="TreeGrafter"/>
</dbReference>
<keyword evidence="4 9" id="KW-0547">Nucleotide-binding</keyword>
<dbReference type="PANTHER" id="PTHR42918:SF15">
    <property type="entry name" value="LYSINE--TRNA LIGASE, CHLOROPLASTIC_MITOCHONDRIAL"/>
    <property type="match status" value="1"/>
</dbReference>
<feature type="binding site" evidence="9">
    <location>
        <position position="392"/>
    </location>
    <ligand>
        <name>Mg(2+)</name>
        <dbReference type="ChEBI" id="CHEBI:18420"/>
        <label>1</label>
    </ligand>
</feature>
<comment type="subunit">
    <text evidence="9">Homodimer.</text>
</comment>
<evidence type="ECO:0000256" key="6">
    <source>
        <dbReference type="ARBA" id="ARBA00022917"/>
    </source>
</evidence>
<evidence type="ECO:0000259" key="11">
    <source>
        <dbReference type="PROSITE" id="PS50862"/>
    </source>
</evidence>
<protein>
    <recommendedName>
        <fullName evidence="9">Lysine--tRNA ligase</fullName>
        <ecNumber evidence="9">6.1.1.6</ecNumber>
    </recommendedName>
    <alternativeName>
        <fullName evidence="9">Lysyl-tRNA synthetase</fullName>
        <shortName evidence="9">LysRS</shortName>
    </alternativeName>
</protein>
<keyword evidence="7 9" id="KW-0030">Aminoacyl-tRNA synthetase</keyword>
<comment type="caution">
    <text evidence="12">The sequence shown here is derived from an EMBL/GenBank/DDBJ whole genome shotgun (WGS) entry which is preliminary data.</text>
</comment>
<dbReference type="CDD" id="cd04322">
    <property type="entry name" value="LysRS_N"/>
    <property type="match status" value="1"/>
</dbReference>
<evidence type="ECO:0000256" key="4">
    <source>
        <dbReference type="ARBA" id="ARBA00022741"/>
    </source>
</evidence>
<evidence type="ECO:0000256" key="3">
    <source>
        <dbReference type="ARBA" id="ARBA00022723"/>
    </source>
</evidence>
<feature type="domain" description="Aminoacyl-transfer RNA synthetases class-II family profile" evidence="11">
    <location>
        <begin position="168"/>
        <end position="472"/>
    </location>
</feature>
<dbReference type="PROSITE" id="PS50862">
    <property type="entry name" value="AA_TRNA_LIGASE_II"/>
    <property type="match status" value="1"/>
</dbReference>
<dbReference type="Pfam" id="PF00152">
    <property type="entry name" value="tRNA-synt_2"/>
    <property type="match status" value="1"/>
</dbReference>
<evidence type="ECO:0000256" key="10">
    <source>
        <dbReference type="RuleBase" id="RU000336"/>
    </source>
</evidence>
<evidence type="ECO:0000256" key="9">
    <source>
        <dbReference type="HAMAP-Rule" id="MF_00252"/>
    </source>
</evidence>
<feature type="binding site" evidence="9">
    <location>
        <position position="399"/>
    </location>
    <ligand>
        <name>Mg(2+)</name>
        <dbReference type="ChEBI" id="CHEBI:18420"/>
        <label>1</label>
    </ligand>
</feature>
<evidence type="ECO:0000313" key="12">
    <source>
        <dbReference type="EMBL" id="HGE99786.1"/>
    </source>
</evidence>
<dbReference type="GO" id="GO:0000287">
    <property type="term" value="F:magnesium ion binding"/>
    <property type="evidence" value="ECO:0007669"/>
    <property type="project" value="UniProtKB-UniRule"/>
</dbReference>
<dbReference type="HAMAP" id="MF_00252">
    <property type="entry name" value="Lys_tRNA_synth_class2"/>
    <property type="match status" value="1"/>
</dbReference>
<gene>
    <name evidence="9 12" type="primary">lysS</name>
    <name evidence="12" type="ORF">ENX07_06955</name>
</gene>
<evidence type="ECO:0000256" key="2">
    <source>
        <dbReference type="ARBA" id="ARBA00022598"/>
    </source>
</evidence>
<keyword evidence="5 9" id="KW-0067">ATP-binding</keyword>
<dbReference type="EMBL" id="DTMQ01000042">
    <property type="protein sequence ID" value="HGE99786.1"/>
    <property type="molecule type" value="Genomic_DNA"/>
</dbReference>
<dbReference type="InterPro" id="IPR004365">
    <property type="entry name" value="NA-bd_OB_tRNA"/>
</dbReference>
<keyword evidence="3 9" id="KW-0479">Metal-binding</keyword>
<comment type="catalytic activity">
    <reaction evidence="8 9 10">
        <text>tRNA(Lys) + L-lysine + ATP = L-lysyl-tRNA(Lys) + AMP + diphosphate</text>
        <dbReference type="Rhea" id="RHEA:20792"/>
        <dbReference type="Rhea" id="RHEA-COMP:9696"/>
        <dbReference type="Rhea" id="RHEA-COMP:9697"/>
        <dbReference type="ChEBI" id="CHEBI:30616"/>
        <dbReference type="ChEBI" id="CHEBI:32551"/>
        <dbReference type="ChEBI" id="CHEBI:33019"/>
        <dbReference type="ChEBI" id="CHEBI:78442"/>
        <dbReference type="ChEBI" id="CHEBI:78529"/>
        <dbReference type="ChEBI" id="CHEBI:456215"/>
        <dbReference type="EC" id="6.1.1.6"/>
    </reaction>
</comment>
<evidence type="ECO:0000256" key="8">
    <source>
        <dbReference type="ARBA" id="ARBA00048573"/>
    </source>
</evidence>
<dbReference type="FunFam" id="2.40.50.140:FF:000024">
    <property type="entry name" value="Lysine--tRNA ligase"/>
    <property type="match status" value="1"/>
</dbReference>
<keyword evidence="9" id="KW-0963">Cytoplasm</keyword>
<dbReference type="CDD" id="cd00775">
    <property type="entry name" value="LysRS_core"/>
    <property type="match status" value="1"/>
</dbReference>
<feature type="binding site" evidence="9">
    <location>
        <position position="399"/>
    </location>
    <ligand>
        <name>Mg(2+)</name>
        <dbReference type="ChEBI" id="CHEBI:18420"/>
        <label>2</label>
    </ligand>
</feature>
<dbReference type="Gene3D" id="2.40.50.140">
    <property type="entry name" value="Nucleic acid-binding proteins"/>
    <property type="match status" value="1"/>
</dbReference>
<accession>A0A7C3UZH2</accession>
<dbReference type="NCBIfam" id="NF001756">
    <property type="entry name" value="PRK00484.1"/>
    <property type="match status" value="1"/>
</dbReference>
<dbReference type="NCBIfam" id="TIGR00499">
    <property type="entry name" value="lysS_bact"/>
    <property type="match status" value="1"/>
</dbReference>
<comment type="cofactor">
    <cofactor evidence="9 10">
        <name>Mg(2+)</name>
        <dbReference type="ChEBI" id="CHEBI:18420"/>
    </cofactor>
    <text evidence="9 10">Binds 3 Mg(2+) ions per subunit.</text>
</comment>
<sequence>MSEESFRKEKLERLREMKVNPFPYSFPRTHTAQKIKENFPMLTEWKEEVKVSGRIITRREHGKTTFCHIRDGSGDIQIYLRQDILKEKYDFLSFLDIGDFIGVIGEVFKTKTGEITILVKDFSLLAKSLRPLPDKWHGLRDIEKRYRLRHLDLLVNPEVKEIFVKRMKIINLIRNFLLEKGFIEVETPILQPIYGGAFAQPFQTYYSALEQEMFLRISDELYLKRLIIGGFEKVFEIGPDFRNEGIDRFHNPEFTQIEIYEAYRDYKDFMGLTEEIFRHIATNLYGTTRINYQGTEIDFALPFHRISFVPALAKKLGKDPLSLPMAELIKIAKDLEIEVGERITQAKILDKLFSTLVQSEIKEPTFVYDHPRITTPLAKVHRENPELVERFEPIICGIEVGNAFSEENDPVRERERFLELIRQKEEFCVLDEDFLTALEYGMPPTAGLGLGIDRIVMLFTNSSSIRDVILFPQLREKKD</sequence>
<reference evidence="12" key="1">
    <citation type="journal article" date="2020" name="mSystems">
        <title>Genome- and Community-Level Interaction Insights into Carbon Utilization and Element Cycling Functions of Hydrothermarchaeota in Hydrothermal Sediment.</title>
        <authorList>
            <person name="Zhou Z."/>
            <person name="Liu Y."/>
            <person name="Xu W."/>
            <person name="Pan J."/>
            <person name="Luo Z.H."/>
            <person name="Li M."/>
        </authorList>
    </citation>
    <scope>NUCLEOTIDE SEQUENCE [LARGE SCALE GENOMIC DNA]</scope>
    <source>
        <strain evidence="12">SpSt-906</strain>
    </source>
</reference>
<dbReference type="InterPro" id="IPR002313">
    <property type="entry name" value="Lys-tRNA-ligase_II"/>
</dbReference>
<organism evidence="12">
    <name type="scientific">candidate division WOR-3 bacterium</name>
    <dbReference type="NCBI Taxonomy" id="2052148"/>
    <lineage>
        <taxon>Bacteria</taxon>
        <taxon>Bacteria division WOR-3</taxon>
    </lineage>
</organism>
<dbReference type="InterPro" id="IPR012340">
    <property type="entry name" value="NA-bd_OB-fold"/>
</dbReference>
<dbReference type="InterPro" id="IPR045864">
    <property type="entry name" value="aa-tRNA-synth_II/BPL/LPL"/>
</dbReference>
<proteinExistence type="inferred from homology"/>
<dbReference type="InterPro" id="IPR044136">
    <property type="entry name" value="Lys-tRNA-ligase_II_N"/>
</dbReference>
<comment type="similarity">
    <text evidence="1 9">Belongs to the class-II aminoacyl-tRNA synthetase family.</text>
</comment>
<dbReference type="GO" id="GO:0004824">
    <property type="term" value="F:lysine-tRNA ligase activity"/>
    <property type="evidence" value="ECO:0007669"/>
    <property type="project" value="UniProtKB-UniRule"/>
</dbReference>
<dbReference type="InterPro" id="IPR006195">
    <property type="entry name" value="aa-tRNA-synth_II"/>
</dbReference>
<comment type="subcellular location">
    <subcellularLocation>
        <location evidence="9">Cytoplasm</location>
    </subcellularLocation>
</comment>
<dbReference type="InterPro" id="IPR018149">
    <property type="entry name" value="Lys-tRNA-synth_II_C"/>
</dbReference>
<dbReference type="Gene3D" id="3.30.930.10">
    <property type="entry name" value="Bira Bifunctional Protein, Domain 2"/>
    <property type="match status" value="1"/>
</dbReference>
<dbReference type="SUPFAM" id="SSF50249">
    <property type="entry name" value="Nucleic acid-binding proteins"/>
    <property type="match status" value="1"/>
</dbReference>
<evidence type="ECO:0000256" key="7">
    <source>
        <dbReference type="ARBA" id="ARBA00023146"/>
    </source>
</evidence>
<keyword evidence="6 9" id="KW-0648">Protein biosynthesis</keyword>
<name>A0A7C3UZH2_UNCW3</name>
<dbReference type="GO" id="GO:0005524">
    <property type="term" value="F:ATP binding"/>
    <property type="evidence" value="ECO:0007669"/>
    <property type="project" value="UniProtKB-UniRule"/>
</dbReference>
<dbReference type="InterPro" id="IPR004364">
    <property type="entry name" value="Aa-tRNA-synt_II"/>
</dbReference>
<evidence type="ECO:0000256" key="5">
    <source>
        <dbReference type="ARBA" id="ARBA00022840"/>
    </source>
</evidence>
<dbReference type="Pfam" id="PF01336">
    <property type="entry name" value="tRNA_anti-codon"/>
    <property type="match status" value="1"/>
</dbReference>
<dbReference type="AlphaFoldDB" id="A0A7C3UZH2"/>
<dbReference type="SUPFAM" id="SSF55681">
    <property type="entry name" value="Class II aaRS and biotin synthetases"/>
    <property type="match status" value="1"/>
</dbReference>
<dbReference type="EC" id="6.1.1.6" evidence="9"/>
<dbReference type="PANTHER" id="PTHR42918">
    <property type="entry name" value="LYSYL-TRNA SYNTHETASE"/>
    <property type="match status" value="1"/>
</dbReference>
<evidence type="ECO:0000256" key="1">
    <source>
        <dbReference type="ARBA" id="ARBA00008226"/>
    </source>
</evidence>
<dbReference type="GO" id="GO:0005829">
    <property type="term" value="C:cytosol"/>
    <property type="evidence" value="ECO:0007669"/>
    <property type="project" value="TreeGrafter"/>
</dbReference>
<keyword evidence="2 9" id="KW-0436">Ligase</keyword>
<keyword evidence="9 10" id="KW-0460">Magnesium</keyword>
<dbReference type="PRINTS" id="PR00982">
    <property type="entry name" value="TRNASYNTHLYS"/>
</dbReference>